<gene>
    <name evidence="4" type="ORF">IAC85_05740</name>
</gene>
<organism evidence="4 5">
    <name type="scientific">Candidatus Faecenecus gallistercoris</name>
    <dbReference type="NCBI Taxonomy" id="2840793"/>
    <lineage>
        <taxon>Bacteria</taxon>
        <taxon>Bacillati</taxon>
        <taxon>Bacillota</taxon>
        <taxon>Bacillota incertae sedis</taxon>
        <taxon>Candidatus Faecenecus</taxon>
    </lineage>
</organism>
<evidence type="ECO:0000256" key="1">
    <source>
        <dbReference type="ARBA" id="ARBA00022741"/>
    </source>
</evidence>
<dbReference type="Proteomes" id="UP000886725">
    <property type="component" value="Unassembled WGS sequence"/>
</dbReference>
<dbReference type="PANTHER" id="PTHR11638">
    <property type="entry name" value="ATP-DEPENDENT CLP PROTEASE"/>
    <property type="match status" value="1"/>
</dbReference>
<reference evidence="4" key="2">
    <citation type="journal article" date="2021" name="PeerJ">
        <title>Extensive microbial diversity within the chicken gut microbiome revealed by metagenomics and culture.</title>
        <authorList>
            <person name="Gilroy R."/>
            <person name="Ravi A."/>
            <person name="Getino M."/>
            <person name="Pursley I."/>
            <person name="Horton D.L."/>
            <person name="Alikhan N.F."/>
            <person name="Baker D."/>
            <person name="Gharbi K."/>
            <person name="Hall N."/>
            <person name="Watson M."/>
            <person name="Adriaenssens E.M."/>
            <person name="Foster-Nyarko E."/>
            <person name="Jarju S."/>
            <person name="Secka A."/>
            <person name="Antonio M."/>
            <person name="Oren A."/>
            <person name="Chaudhuri R.R."/>
            <person name="La Ragione R."/>
            <person name="Hildebrand F."/>
            <person name="Pallen M.J."/>
        </authorList>
    </citation>
    <scope>NUCLEOTIDE SEQUENCE</scope>
    <source>
        <strain evidence="4">CHK165-10780</strain>
    </source>
</reference>
<dbReference type="PANTHER" id="PTHR11638:SF18">
    <property type="entry name" value="HEAT SHOCK PROTEIN 104"/>
    <property type="match status" value="1"/>
</dbReference>
<dbReference type="GO" id="GO:0034605">
    <property type="term" value="P:cellular response to heat"/>
    <property type="evidence" value="ECO:0007669"/>
    <property type="project" value="TreeGrafter"/>
</dbReference>
<reference evidence="4" key="1">
    <citation type="submission" date="2020-10" db="EMBL/GenBank/DDBJ databases">
        <authorList>
            <person name="Gilroy R."/>
        </authorList>
    </citation>
    <scope>NUCLEOTIDE SEQUENCE</scope>
    <source>
        <strain evidence="4">CHK165-10780</strain>
    </source>
</reference>
<dbReference type="GO" id="GO:0006508">
    <property type="term" value="P:proteolysis"/>
    <property type="evidence" value="ECO:0007669"/>
    <property type="project" value="UniProtKB-KW"/>
</dbReference>
<keyword evidence="2 4" id="KW-0067">ATP-binding</keyword>
<dbReference type="GO" id="GO:0016887">
    <property type="term" value="F:ATP hydrolysis activity"/>
    <property type="evidence" value="ECO:0007669"/>
    <property type="project" value="InterPro"/>
</dbReference>
<dbReference type="InterPro" id="IPR027417">
    <property type="entry name" value="P-loop_NTPase"/>
</dbReference>
<accession>A0A9D0Z2D2</accession>
<proteinExistence type="predicted"/>
<dbReference type="CDD" id="cd00009">
    <property type="entry name" value="AAA"/>
    <property type="match status" value="1"/>
</dbReference>
<dbReference type="SMART" id="SM00382">
    <property type="entry name" value="AAA"/>
    <property type="match status" value="1"/>
</dbReference>
<dbReference type="SUPFAM" id="SSF52540">
    <property type="entry name" value="P-loop containing nucleoside triphosphate hydrolases"/>
    <property type="match status" value="1"/>
</dbReference>
<feature type="domain" description="AAA+ ATPase" evidence="3">
    <location>
        <begin position="123"/>
        <end position="263"/>
    </location>
</feature>
<keyword evidence="1" id="KW-0547">Nucleotide-binding</keyword>
<dbReference type="GO" id="GO:0005737">
    <property type="term" value="C:cytoplasm"/>
    <property type="evidence" value="ECO:0007669"/>
    <property type="project" value="TreeGrafter"/>
</dbReference>
<evidence type="ECO:0000313" key="4">
    <source>
        <dbReference type="EMBL" id="HIQ65220.1"/>
    </source>
</evidence>
<evidence type="ECO:0000259" key="3">
    <source>
        <dbReference type="SMART" id="SM00382"/>
    </source>
</evidence>
<dbReference type="Gene3D" id="3.40.50.300">
    <property type="entry name" value="P-loop containing nucleotide triphosphate hydrolases"/>
    <property type="match status" value="1"/>
</dbReference>
<comment type="caution">
    <text evidence="4">The sequence shown here is derived from an EMBL/GenBank/DDBJ whole genome shotgun (WGS) entry which is preliminary data.</text>
</comment>
<keyword evidence="4" id="KW-0645">Protease</keyword>
<dbReference type="InterPro" id="IPR003593">
    <property type="entry name" value="AAA+_ATPase"/>
</dbReference>
<keyword evidence="4" id="KW-0378">Hydrolase</keyword>
<dbReference type="GO" id="GO:0005524">
    <property type="term" value="F:ATP binding"/>
    <property type="evidence" value="ECO:0007669"/>
    <property type="project" value="UniProtKB-KW"/>
</dbReference>
<dbReference type="InterPro" id="IPR003959">
    <property type="entry name" value="ATPase_AAA_core"/>
</dbReference>
<dbReference type="Pfam" id="PF00004">
    <property type="entry name" value="AAA"/>
    <property type="match status" value="1"/>
</dbReference>
<dbReference type="InterPro" id="IPR050130">
    <property type="entry name" value="ClpA_ClpB"/>
</dbReference>
<evidence type="ECO:0000313" key="5">
    <source>
        <dbReference type="Proteomes" id="UP000886725"/>
    </source>
</evidence>
<dbReference type="AlphaFoldDB" id="A0A9D0Z2D2"/>
<name>A0A9D0Z2D2_9FIRM</name>
<evidence type="ECO:0000256" key="2">
    <source>
        <dbReference type="ARBA" id="ARBA00022840"/>
    </source>
</evidence>
<protein>
    <submittedName>
        <fullName evidence="4">ATP-dependent Clp protease ATP-binding subunit</fullName>
    </submittedName>
</protein>
<sequence length="381" mass="42931">MAIDIQAILRKVVAERNDADRQIEIKDVPKEEPVQVEVPVEVQQAKVDNQKSKDEVGVVPIIEPEKADTIPAVPFPPDPEPEPGKFSMLRSFGENYCQKTYITNPAIGRDEELQKLILVLLTPEKSAILTGKPGIGKTAIIEGLAYRIEQGNVPDALKGFSVINVKTASLLGSLPNGESRLQLLIDELKEREKTILFIDEIHMLIGATAESSVDFANIFKEGLGRGTIKVVGATTTEEYERYILRDKAFTRRFQRIEVAEPTRLQTIRIMMGTLPKIEKQTGAKLKYSYYMQTAIMTFYVDLTSEYRRVYELGSRYPDCSLTILKQAFSYAVFDNRKEVNILDVRKSIENSKGVYPDVIRKELPRFDKTFASLIAEEGGLH</sequence>
<dbReference type="GO" id="GO:0008233">
    <property type="term" value="F:peptidase activity"/>
    <property type="evidence" value="ECO:0007669"/>
    <property type="project" value="UniProtKB-KW"/>
</dbReference>
<dbReference type="EMBL" id="DVFU01000111">
    <property type="protein sequence ID" value="HIQ65220.1"/>
    <property type="molecule type" value="Genomic_DNA"/>
</dbReference>